<organism evidence="2 3">
    <name type="scientific">Ancylostoma ceylanicum</name>
    <dbReference type="NCBI Taxonomy" id="53326"/>
    <lineage>
        <taxon>Eukaryota</taxon>
        <taxon>Metazoa</taxon>
        <taxon>Ecdysozoa</taxon>
        <taxon>Nematoda</taxon>
        <taxon>Chromadorea</taxon>
        <taxon>Rhabditida</taxon>
        <taxon>Rhabditina</taxon>
        <taxon>Rhabditomorpha</taxon>
        <taxon>Strongyloidea</taxon>
        <taxon>Ancylostomatidae</taxon>
        <taxon>Ancylostomatinae</taxon>
        <taxon>Ancylostoma</taxon>
    </lineage>
</organism>
<proteinExistence type="predicted"/>
<dbReference type="AlphaFoldDB" id="A0A016TE89"/>
<feature type="signal peptide" evidence="1">
    <location>
        <begin position="1"/>
        <end position="25"/>
    </location>
</feature>
<evidence type="ECO:0000313" key="3">
    <source>
        <dbReference type="Proteomes" id="UP000024635"/>
    </source>
</evidence>
<dbReference type="Proteomes" id="UP000024635">
    <property type="component" value="Unassembled WGS sequence"/>
</dbReference>
<feature type="chain" id="PRO_5001487917" evidence="1">
    <location>
        <begin position="26"/>
        <end position="98"/>
    </location>
</feature>
<evidence type="ECO:0000313" key="2">
    <source>
        <dbReference type="EMBL" id="EYC01001.1"/>
    </source>
</evidence>
<accession>A0A016TE89</accession>
<dbReference type="EMBL" id="JARK01001447">
    <property type="protein sequence ID" value="EYC01001.1"/>
    <property type="molecule type" value="Genomic_DNA"/>
</dbReference>
<name>A0A016TE89_9BILA</name>
<keyword evidence="1" id="KW-0732">Signal</keyword>
<reference evidence="3" key="1">
    <citation type="journal article" date="2015" name="Nat. Genet.">
        <title>The genome and transcriptome of the zoonotic hookworm Ancylostoma ceylanicum identify infection-specific gene families.</title>
        <authorList>
            <person name="Schwarz E.M."/>
            <person name="Hu Y."/>
            <person name="Antoshechkin I."/>
            <person name="Miller M.M."/>
            <person name="Sternberg P.W."/>
            <person name="Aroian R.V."/>
        </authorList>
    </citation>
    <scope>NUCLEOTIDE SEQUENCE</scope>
    <source>
        <strain evidence="3">HY135</strain>
    </source>
</reference>
<evidence type="ECO:0000256" key="1">
    <source>
        <dbReference type="SAM" id="SignalP"/>
    </source>
</evidence>
<keyword evidence="3" id="KW-1185">Reference proteome</keyword>
<protein>
    <submittedName>
        <fullName evidence="2">Uncharacterized protein</fullName>
    </submittedName>
</protein>
<comment type="caution">
    <text evidence="2">The sequence shown here is derived from an EMBL/GenBank/DDBJ whole genome shotgun (WGS) entry which is preliminary data.</text>
</comment>
<sequence length="98" mass="11404">MLRSPLDQYFLLGVMLATLICTSAAESDSGTLRWNKAHGLWGKRSLFKETDNNEQKRPGDAPAELDWAQRYVPPYPELLDWEKRSQWQLANGLWGRRR</sequence>
<gene>
    <name evidence="2" type="primary">Acey_s0111.g239</name>
    <name evidence="2" type="ORF">Y032_0111g239</name>
</gene>
<dbReference type="OrthoDB" id="6090360at2759"/>